<gene>
    <name evidence="7" type="ORF">FXN63_25920</name>
</gene>
<protein>
    <submittedName>
        <fullName evidence="7">PLP-dependent aminotransferase family protein</fullName>
    </submittedName>
</protein>
<dbReference type="AlphaFoldDB" id="A0A5C0B689"/>
<accession>A0A5C0B689</accession>
<dbReference type="GO" id="GO:0003700">
    <property type="term" value="F:DNA-binding transcription factor activity"/>
    <property type="evidence" value="ECO:0007669"/>
    <property type="project" value="InterPro"/>
</dbReference>
<name>A0A5C0B689_9BURK</name>
<keyword evidence="7" id="KW-0032">Aminotransferase</keyword>
<sequence>MHESVLMYVATHMRESDGPAYMRLVRVLALGVDSGELRAGTPLPSQRQLAQHLGLHFTTVTRAYAEAKRRGLIAAQPGRGTTVSTDYQTALVQDAQSPRPEIDLASVWPPALRIPFDLATALVALGGENGVALFSERAYRRDPSAIAPAVQWLQPRFAGTLLNRVATAAGARAALMALMRLEVGTSGVLLAEEMAWPTIRVLAAMFDIRVEPVAMDAHGIVPSALEDAMLRTGAKALYCVPNAQNPSNATMPLERRQAIADIAERQGLRIFEDDVYGELLEQPVPPIASLAPRQTYYIASLSKCLSPSLRVAYVVSPSVQQSRALDDLLRTTMLSPSPIVGALAIQALRDKSAFRHIARVRAEGRMRAAIAAEILREFRNLITVGPLSIWLRLPAVWTPAAFVDALAQRGVGILAGDAFAVGEGVSSNAVRIATGSARNQAELRTALQCVADLLGAPP</sequence>
<dbReference type="InterPro" id="IPR036388">
    <property type="entry name" value="WH-like_DNA-bd_sf"/>
</dbReference>
<dbReference type="Proteomes" id="UP000325161">
    <property type="component" value="Chromosome"/>
</dbReference>
<evidence type="ECO:0000256" key="4">
    <source>
        <dbReference type="ARBA" id="ARBA00023125"/>
    </source>
</evidence>
<keyword evidence="8" id="KW-1185">Reference proteome</keyword>
<dbReference type="InterPro" id="IPR004839">
    <property type="entry name" value="Aminotransferase_I/II_large"/>
</dbReference>
<dbReference type="PANTHER" id="PTHR46577">
    <property type="entry name" value="HTH-TYPE TRANSCRIPTIONAL REGULATORY PROTEIN GABR"/>
    <property type="match status" value="1"/>
</dbReference>
<dbReference type="GO" id="GO:0030170">
    <property type="term" value="F:pyridoxal phosphate binding"/>
    <property type="evidence" value="ECO:0007669"/>
    <property type="project" value="InterPro"/>
</dbReference>
<keyword evidence="4" id="KW-0238">DNA-binding</keyword>
<dbReference type="CDD" id="cd07377">
    <property type="entry name" value="WHTH_GntR"/>
    <property type="match status" value="1"/>
</dbReference>
<dbReference type="Gene3D" id="3.40.640.10">
    <property type="entry name" value="Type I PLP-dependent aspartate aminotransferase-like (Major domain)"/>
    <property type="match status" value="1"/>
</dbReference>
<dbReference type="Pfam" id="PF00155">
    <property type="entry name" value="Aminotran_1_2"/>
    <property type="match status" value="1"/>
</dbReference>
<evidence type="ECO:0000256" key="1">
    <source>
        <dbReference type="ARBA" id="ARBA00005384"/>
    </source>
</evidence>
<dbReference type="InterPro" id="IPR000524">
    <property type="entry name" value="Tscrpt_reg_HTH_GntR"/>
</dbReference>
<keyword evidence="2" id="KW-0663">Pyridoxal phosphate</keyword>
<dbReference type="Gene3D" id="1.10.10.10">
    <property type="entry name" value="Winged helix-like DNA-binding domain superfamily/Winged helix DNA-binding domain"/>
    <property type="match status" value="1"/>
</dbReference>
<dbReference type="InterPro" id="IPR036390">
    <property type="entry name" value="WH_DNA-bd_sf"/>
</dbReference>
<dbReference type="EMBL" id="CP043046">
    <property type="protein sequence ID" value="QEI08910.1"/>
    <property type="molecule type" value="Genomic_DNA"/>
</dbReference>
<dbReference type="CDD" id="cd00609">
    <property type="entry name" value="AAT_like"/>
    <property type="match status" value="1"/>
</dbReference>
<keyword evidence="5" id="KW-0804">Transcription</keyword>
<dbReference type="GO" id="GO:0003677">
    <property type="term" value="F:DNA binding"/>
    <property type="evidence" value="ECO:0007669"/>
    <property type="project" value="UniProtKB-KW"/>
</dbReference>
<keyword evidence="7" id="KW-0808">Transferase</keyword>
<reference evidence="7 8" key="1">
    <citation type="submission" date="2019-08" db="EMBL/GenBank/DDBJ databases">
        <title>Amphibian skin-associated Pigmentiphaga: genome sequence and occurrence across geography and hosts.</title>
        <authorList>
            <person name="Bletz M.C."/>
            <person name="Bunk B."/>
            <person name="Sproeer C."/>
            <person name="Biwer P."/>
            <person name="Reiter S."/>
            <person name="Rabemananjara F.C.E."/>
            <person name="Schulz S."/>
            <person name="Overmann J."/>
            <person name="Vences M."/>
        </authorList>
    </citation>
    <scope>NUCLEOTIDE SEQUENCE [LARGE SCALE GENOMIC DNA]</scope>
    <source>
        <strain evidence="7 8">Mada1488</strain>
    </source>
</reference>
<dbReference type="Pfam" id="PF00392">
    <property type="entry name" value="GntR"/>
    <property type="match status" value="1"/>
</dbReference>
<dbReference type="SUPFAM" id="SSF53383">
    <property type="entry name" value="PLP-dependent transferases"/>
    <property type="match status" value="1"/>
</dbReference>
<dbReference type="OrthoDB" id="9804020at2"/>
<dbReference type="GO" id="GO:0008483">
    <property type="term" value="F:transaminase activity"/>
    <property type="evidence" value="ECO:0007669"/>
    <property type="project" value="UniProtKB-KW"/>
</dbReference>
<evidence type="ECO:0000313" key="8">
    <source>
        <dbReference type="Proteomes" id="UP000325161"/>
    </source>
</evidence>
<evidence type="ECO:0000256" key="2">
    <source>
        <dbReference type="ARBA" id="ARBA00022898"/>
    </source>
</evidence>
<dbReference type="InterPro" id="IPR051446">
    <property type="entry name" value="HTH_trans_reg/aminotransferase"/>
</dbReference>
<evidence type="ECO:0000259" key="6">
    <source>
        <dbReference type="PROSITE" id="PS50949"/>
    </source>
</evidence>
<organism evidence="7 8">
    <name type="scientific">Pigmentiphaga aceris</name>
    <dbReference type="NCBI Taxonomy" id="1940612"/>
    <lineage>
        <taxon>Bacteria</taxon>
        <taxon>Pseudomonadati</taxon>
        <taxon>Pseudomonadota</taxon>
        <taxon>Betaproteobacteria</taxon>
        <taxon>Burkholderiales</taxon>
        <taxon>Alcaligenaceae</taxon>
        <taxon>Pigmentiphaga</taxon>
    </lineage>
</organism>
<dbReference type="SMART" id="SM00345">
    <property type="entry name" value="HTH_GNTR"/>
    <property type="match status" value="1"/>
</dbReference>
<dbReference type="InterPro" id="IPR015421">
    <property type="entry name" value="PyrdxlP-dep_Trfase_major"/>
</dbReference>
<feature type="domain" description="HTH gntR-type" evidence="6">
    <location>
        <begin position="18"/>
        <end position="86"/>
    </location>
</feature>
<dbReference type="PROSITE" id="PS50949">
    <property type="entry name" value="HTH_GNTR"/>
    <property type="match status" value="1"/>
</dbReference>
<comment type="similarity">
    <text evidence="1">In the C-terminal section; belongs to the class-I pyridoxal-phosphate-dependent aminotransferase family.</text>
</comment>
<proteinExistence type="inferred from homology"/>
<evidence type="ECO:0000256" key="3">
    <source>
        <dbReference type="ARBA" id="ARBA00023015"/>
    </source>
</evidence>
<dbReference type="PANTHER" id="PTHR46577:SF1">
    <property type="entry name" value="HTH-TYPE TRANSCRIPTIONAL REGULATORY PROTEIN GABR"/>
    <property type="match status" value="1"/>
</dbReference>
<evidence type="ECO:0000313" key="7">
    <source>
        <dbReference type="EMBL" id="QEI08910.1"/>
    </source>
</evidence>
<dbReference type="SUPFAM" id="SSF46785">
    <property type="entry name" value="Winged helix' DNA-binding domain"/>
    <property type="match status" value="1"/>
</dbReference>
<dbReference type="KEGG" id="pacr:FXN63_25920"/>
<evidence type="ECO:0000256" key="5">
    <source>
        <dbReference type="ARBA" id="ARBA00023163"/>
    </source>
</evidence>
<keyword evidence="3" id="KW-0805">Transcription regulation</keyword>
<dbReference type="InterPro" id="IPR015424">
    <property type="entry name" value="PyrdxlP-dep_Trfase"/>
</dbReference>